<comment type="caution">
    <text evidence="1">The sequence shown here is derived from an EMBL/GenBank/DDBJ whole genome shotgun (WGS) entry which is preliminary data.</text>
</comment>
<protein>
    <submittedName>
        <fullName evidence="1">Uncharacterized protein</fullName>
    </submittedName>
</protein>
<organism evidence="1 2">
    <name type="scientific">Eumeta variegata</name>
    <name type="common">Bagworm moth</name>
    <name type="synonym">Eumeta japonica</name>
    <dbReference type="NCBI Taxonomy" id="151549"/>
    <lineage>
        <taxon>Eukaryota</taxon>
        <taxon>Metazoa</taxon>
        <taxon>Ecdysozoa</taxon>
        <taxon>Arthropoda</taxon>
        <taxon>Hexapoda</taxon>
        <taxon>Insecta</taxon>
        <taxon>Pterygota</taxon>
        <taxon>Neoptera</taxon>
        <taxon>Endopterygota</taxon>
        <taxon>Lepidoptera</taxon>
        <taxon>Glossata</taxon>
        <taxon>Ditrysia</taxon>
        <taxon>Tineoidea</taxon>
        <taxon>Psychidae</taxon>
        <taxon>Oiketicinae</taxon>
        <taxon>Eumeta</taxon>
    </lineage>
</organism>
<accession>A0A4C1T734</accession>
<evidence type="ECO:0000313" key="1">
    <source>
        <dbReference type="EMBL" id="GBP10329.1"/>
    </source>
</evidence>
<dbReference type="EMBL" id="BGZK01000040">
    <property type="protein sequence ID" value="GBP10329.1"/>
    <property type="molecule type" value="Genomic_DNA"/>
</dbReference>
<gene>
    <name evidence="1" type="ORF">EVAR_5644_1</name>
</gene>
<reference evidence="1 2" key="1">
    <citation type="journal article" date="2019" name="Commun. Biol.">
        <title>The bagworm genome reveals a unique fibroin gene that provides high tensile strength.</title>
        <authorList>
            <person name="Kono N."/>
            <person name="Nakamura H."/>
            <person name="Ohtoshi R."/>
            <person name="Tomita M."/>
            <person name="Numata K."/>
            <person name="Arakawa K."/>
        </authorList>
    </citation>
    <scope>NUCLEOTIDE SEQUENCE [LARGE SCALE GENOMIC DNA]</scope>
</reference>
<dbReference type="OrthoDB" id="7933576at2759"/>
<sequence length="222" mass="24920">MEKSSVKQTLILRDIFSQKTPLQPPAPVEPSVYNVNGIPGSNLTKIGNFNGYPSSGNFWNPPNPNHLDGYDKKVYRQNSINNNLGYFNPNYYMGATFNPNYDSTDWFRQGSSGVTHYNPAEWWKLGSSSNEVSSARTARRNVSRPARRRRNAELVRAASARKLSGAEALRIALGLARCNHNKCSARLHALVQARSSGRGATRLIRILPRAWAPRDIIFKEFL</sequence>
<dbReference type="AlphaFoldDB" id="A0A4C1T734"/>
<proteinExistence type="predicted"/>
<keyword evidence="2" id="KW-1185">Reference proteome</keyword>
<dbReference type="Proteomes" id="UP000299102">
    <property type="component" value="Unassembled WGS sequence"/>
</dbReference>
<evidence type="ECO:0000313" key="2">
    <source>
        <dbReference type="Proteomes" id="UP000299102"/>
    </source>
</evidence>
<name>A0A4C1T734_EUMVA</name>